<name>A0A9W8EHE7_9FUNG</name>
<gene>
    <name evidence="7" type="primary">SKS1_1</name>
    <name evidence="7" type="ORF">H4R26_000530</name>
</gene>
<feature type="region of interest" description="Disordered" evidence="5">
    <location>
        <begin position="311"/>
        <end position="356"/>
    </location>
</feature>
<dbReference type="PROSITE" id="PS50011">
    <property type="entry name" value="PROTEIN_KINASE_DOM"/>
    <property type="match status" value="1"/>
</dbReference>
<dbReference type="InterPro" id="IPR011009">
    <property type="entry name" value="Kinase-like_dom_sf"/>
</dbReference>
<evidence type="ECO:0000313" key="7">
    <source>
        <dbReference type="EMBL" id="KAJ2007862.1"/>
    </source>
</evidence>
<dbReference type="AlphaFoldDB" id="A0A9W8EHE7"/>
<dbReference type="PROSITE" id="PS00108">
    <property type="entry name" value="PROTEIN_KINASE_ST"/>
    <property type="match status" value="1"/>
</dbReference>
<organism evidence="7 8">
    <name type="scientific">Coemansia thaxteri</name>
    <dbReference type="NCBI Taxonomy" id="2663907"/>
    <lineage>
        <taxon>Eukaryota</taxon>
        <taxon>Fungi</taxon>
        <taxon>Fungi incertae sedis</taxon>
        <taxon>Zoopagomycota</taxon>
        <taxon>Kickxellomycotina</taxon>
        <taxon>Kickxellomycetes</taxon>
        <taxon>Kickxellales</taxon>
        <taxon>Kickxellaceae</taxon>
        <taxon>Coemansia</taxon>
    </lineage>
</organism>
<dbReference type="GO" id="GO:0005737">
    <property type="term" value="C:cytoplasm"/>
    <property type="evidence" value="ECO:0007669"/>
    <property type="project" value="TreeGrafter"/>
</dbReference>
<protein>
    <submittedName>
        <fullName evidence="7">Serine/threonine protein kinase</fullName>
    </submittedName>
</protein>
<dbReference type="Pfam" id="PF00069">
    <property type="entry name" value="Pkinase"/>
    <property type="match status" value="1"/>
</dbReference>
<dbReference type="Gene3D" id="1.10.510.10">
    <property type="entry name" value="Transferase(Phosphotransferase) domain 1"/>
    <property type="match status" value="1"/>
</dbReference>
<dbReference type="InterPro" id="IPR017441">
    <property type="entry name" value="Protein_kinase_ATP_BS"/>
</dbReference>
<sequence>MATSPTRDQQPRIGTLLGCSIDGGSLRFTKLLGVGIHGEVYRALDQRTNKLYAVKVLSRTPTPIPSRQQPEADAVDGRSLSHEVALYSRLPAHENIIRLERMLHSPNQVFLVMEYCVGDNIYEAVSNSAHFLLPANYELVRRLFLQLVLAVEHCHSHGVFHRDIKPENVLVTQDRLHVKLIDFGMSTDQQLSAQIYCGSPHYMSPECHGGINGEVKRYAPAPNDVWSLGIVLLNLVVGRSPWSCARGDDPHFMRYYAGQTMLFQNIHATQKFEHIIRRALDVNPSTRCTVAELRQLVENCPQFINPAGGPLHKNDMATSPLPSAQNTSNVAAGKGHGAAEMSVSSARPNFEPQPVV</sequence>
<dbReference type="GO" id="GO:0004674">
    <property type="term" value="F:protein serine/threonine kinase activity"/>
    <property type="evidence" value="ECO:0007669"/>
    <property type="project" value="UniProtKB-KW"/>
</dbReference>
<evidence type="ECO:0000313" key="8">
    <source>
        <dbReference type="Proteomes" id="UP001150907"/>
    </source>
</evidence>
<keyword evidence="2 3" id="KW-0067">ATP-binding</keyword>
<comment type="caution">
    <text evidence="7">The sequence shown here is derived from an EMBL/GenBank/DDBJ whole genome shotgun (WGS) entry which is preliminary data.</text>
</comment>
<accession>A0A9W8EHE7</accession>
<feature type="binding site" evidence="3">
    <location>
        <position position="55"/>
    </location>
    <ligand>
        <name>ATP</name>
        <dbReference type="ChEBI" id="CHEBI:30616"/>
    </ligand>
</feature>
<comment type="similarity">
    <text evidence="4">Belongs to the protein kinase superfamily.</text>
</comment>
<evidence type="ECO:0000256" key="5">
    <source>
        <dbReference type="SAM" id="MobiDB-lite"/>
    </source>
</evidence>
<keyword evidence="8" id="KW-1185">Reference proteome</keyword>
<dbReference type="SMART" id="SM00220">
    <property type="entry name" value="S_TKc"/>
    <property type="match status" value="1"/>
</dbReference>
<dbReference type="PANTHER" id="PTHR44167">
    <property type="entry name" value="OVARIAN-SPECIFIC SERINE/THREONINE-PROTEIN KINASE LOK-RELATED"/>
    <property type="match status" value="1"/>
</dbReference>
<proteinExistence type="inferred from homology"/>
<keyword evidence="7" id="KW-0418">Kinase</keyword>
<dbReference type="GO" id="GO:0005634">
    <property type="term" value="C:nucleus"/>
    <property type="evidence" value="ECO:0007669"/>
    <property type="project" value="TreeGrafter"/>
</dbReference>
<dbReference type="PANTHER" id="PTHR44167:SF24">
    <property type="entry name" value="SERINE_THREONINE-PROTEIN KINASE CHK2"/>
    <property type="match status" value="1"/>
</dbReference>
<evidence type="ECO:0000256" key="4">
    <source>
        <dbReference type="RuleBase" id="RU000304"/>
    </source>
</evidence>
<dbReference type="EMBL" id="JANBQF010000016">
    <property type="protein sequence ID" value="KAJ2007862.1"/>
    <property type="molecule type" value="Genomic_DNA"/>
</dbReference>
<dbReference type="Proteomes" id="UP001150907">
    <property type="component" value="Unassembled WGS sequence"/>
</dbReference>
<feature type="domain" description="Protein kinase" evidence="6">
    <location>
        <begin position="26"/>
        <end position="304"/>
    </location>
</feature>
<reference evidence="7" key="1">
    <citation type="submission" date="2022-07" db="EMBL/GenBank/DDBJ databases">
        <title>Phylogenomic reconstructions and comparative analyses of Kickxellomycotina fungi.</title>
        <authorList>
            <person name="Reynolds N.K."/>
            <person name="Stajich J.E."/>
            <person name="Barry K."/>
            <person name="Grigoriev I.V."/>
            <person name="Crous P."/>
            <person name="Smith M.E."/>
        </authorList>
    </citation>
    <scope>NUCLEOTIDE SEQUENCE</scope>
    <source>
        <strain evidence="7">IMI 214461</strain>
    </source>
</reference>
<keyword evidence="7" id="KW-0808">Transferase</keyword>
<dbReference type="SUPFAM" id="SSF56112">
    <property type="entry name" value="Protein kinase-like (PK-like)"/>
    <property type="match status" value="1"/>
</dbReference>
<dbReference type="InterPro" id="IPR008271">
    <property type="entry name" value="Ser/Thr_kinase_AS"/>
</dbReference>
<dbReference type="PROSITE" id="PS00107">
    <property type="entry name" value="PROTEIN_KINASE_ATP"/>
    <property type="match status" value="1"/>
</dbReference>
<keyword evidence="4 7" id="KW-0723">Serine/threonine-protein kinase</keyword>
<evidence type="ECO:0000259" key="6">
    <source>
        <dbReference type="PROSITE" id="PS50011"/>
    </source>
</evidence>
<dbReference type="GO" id="GO:0005524">
    <property type="term" value="F:ATP binding"/>
    <property type="evidence" value="ECO:0007669"/>
    <property type="project" value="UniProtKB-UniRule"/>
</dbReference>
<feature type="compositionally biased region" description="Polar residues" evidence="5">
    <location>
        <begin position="316"/>
        <end position="330"/>
    </location>
</feature>
<dbReference type="OrthoDB" id="541276at2759"/>
<dbReference type="InterPro" id="IPR000719">
    <property type="entry name" value="Prot_kinase_dom"/>
</dbReference>
<evidence type="ECO:0000256" key="2">
    <source>
        <dbReference type="ARBA" id="ARBA00022840"/>
    </source>
</evidence>
<dbReference type="GO" id="GO:0044773">
    <property type="term" value="P:mitotic DNA damage checkpoint signaling"/>
    <property type="evidence" value="ECO:0007669"/>
    <property type="project" value="TreeGrafter"/>
</dbReference>
<evidence type="ECO:0000256" key="1">
    <source>
        <dbReference type="ARBA" id="ARBA00022741"/>
    </source>
</evidence>
<evidence type="ECO:0000256" key="3">
    <source>
        <dbReference type="PROSITE-ProRule" id="PRU10141"/>
    </source>
</evidence>
<keyword evidence="1 3" id="KW-0547">Nucleotide-binding</keyword>